<accession>A0ACC2VMA9</accession>
<dbReference type="Proteomes" id="UP001230649">
    <property type="component" value="Unassembled WGS sequence"/>
</dbReference>
<comment type="caution">
    <text evidence="1">The sequence shown here is derived from an EMBL/GenBank/DDBJ whole genome shotgun (WGS) entry which is preliminary data.</text>
</comment>
<name>A0ACC2VMA9_9TREE</name>
<sequence>MGLAVVERGDLTSSAAIKARFEQSVKEIGELKKDGPVQPSQDDKLMFYGLFKQANVGDVNTDRPGMFDMAGKYKWDAWKKNEGKAKEQAQKEYVDYFFTMLDKNPGEETDAIKARVNGKCNNAAEAKAKA</sequence>
<evidence type="ECO:0000313" key="2">
    <source>
        <dbReference type="Proteomes" id="UP001230649"/>
    </source>
</evidence>
<protein>
    <submittedName>
        <fullName evidence="1">Uncharacterized protein</fullName>
    </submittedName>
</protein>
<keyword evidence="2" id="KW-1185">Reference proteome</keyword>
<proteinExistence type="predicted"/>
<gene>
    <name evidence="1" type="ORF">QFC20_005497</name>
</gene>
<evidence type="ECO:0000313" key="1">
    <source>
        <dbReference type="EMBL" id="KAJ9100220.1"/>
    </source>
</evidence>
<reference evidence="1" key="1">
    <citation type="submission" date="2023-04" db="EMBL/GenBank/DDBJ databases">
        <title>Draft Genome sequencing of Naganishia species isolated from polar environments using Oxford Nanopore Technology.</title>
        <authorList>
            <person name="Leo P."/>
            <person name="Venkateswaran K."/>
        </authorList>
    </citation>
    <scope>NUCLEOTIDE SEQUENCE</scope>
    <source>
        <strain evidence="1">MNA-CCFEE 5262</strain>
    </source>
</reference>
<dbReference type="EMBL" id="JASBWS010000077">
    <property type="protein sequence ID" value="KAJ9100220.1"/>
    <property type="molecule type" value="Genomic_DNA"/>
</dbReference>
<organism evidence="1 2">
    <name type="scientific">Naganishia adeliensis</name>
    <dbReference type="NCBI Taxonomy" id="92952"/>
    <lineage>
        <taxon>Eukaryota</taxon>
        <taxon>Fungi</taxon>
        <taxon>Dikarya</taxon>
        <taxon>Basidiomycota</taxon>
        <taxon>Agaricomycotina</taxon>
        <taxon>Tremellomycetes</taxon>
        <taxon>Filobasidiales</taxon>
        <taxon>Filobasidiaceae</taxon>
        <taxon>Naganishia</taxon>
    </lineage>
</organism>